<dbReference type="PANTHER" id="PTHR44200:SF1">
    <property type="entry name" value="DNAJ HOMOLOG SUBFAMILY C MEMBER 7"/>
    <property type="match status" value="1"/>
</dbReference>
<dbReference type="InterPro" id="IPR001623">
    <property type="entry name" value="DnaJ_domain"/>
</dbReference>
<dbReference type="Gene3D" id="1.10.287.110">
    <property type="entry name" value="DnaJ domain"/>
    <property type="match status" value="1"/>
</dbReference>
<dbReference type="PRINTS" id="PR00625">
    <property type="entry name" value="JDOMAIN"/>
</dbReference>
<keyword evidence="9" id="KW-1185">Reference proteome</keyword>
<accession>A0A9N8ET89</accession>
<evidence type="ECO:0000313" key="8">
    <source>
        <dbReference type="EMBL" id="CAB9526757.1"/>
    </source>
</evidence>
<dbReference type="PROSITE" id="PS50089">
    <property type="entry name" value="ZF_RING_2"/>
    <property type="match status" value="1"/>
</dbReference>
<dbReference type="OrthoDB" id="765884at2759"/>
<dbReference type="InterPro" id="IPR011990">
    <property type="entry name" value="TPR-like_helical_dom_sf"/>
</dbReference>
<dbReference type="AlphaFoldDB" id="A0A9N8ET89"/>
<evidence type="ECO:0000313" key="9">
    <source>
        <dbReference type="Proteomes" id="UP001153069"/>
    </source>
</evidence>
<dbReference type="InterPro" id="IPR027370">
    <property type="entry name" value="Znf-RING_euk"/>
</dbReference>
<organism evidence="8 9">
    <name type="scientific">Seminavis robusta</name>
    <dbReference type="NCBI Taxonomy" id="568900"/>
    <lineage>
        <taxon>Eukaryota</taxon>
        <taxon>Sar</taxon>
        <taxon>Stramenopiles</taxon>
        <taxon>Ochrophyta</taxon>
        <taxon>Bacillariophyta</taxon>
        <taxon>Bacillariophyceae</taxon>
        <taxon>Bacillariophycidae</taxon>
        <taxon>Naviculales</taxon>
        <taxon>Naviculaceae</taxon>
        <taxon>Seminavis</taxon>
    </lineage>
</organism>
<feature type="compositionally biased region" description="Polar residues" evidence="5">
    <location>
        <begin position="163"/>
        <end position="179"/>
    </location>
</feature>
<reference evidence="8" key="1">
    <citation type="submission" date="2020-06" db="EMBL/GenBank/DDBJ databases">
        <authorList>
            <consortium name="Plant Systems Biology data submission"/>
        </authorList>
    </citation>
    <scope>NUCLEOTIDE SEQUENCE</scope>
    <source>
        <strain evidence="8">D6</strain>
    </source>
</reference>
<dbReference type="InterPro" id="IPR001841">
    <property type="entry name" value="Znf_RING"/>
</dbReference>
<dbReference type="Pfam" id="PF00226">
    <property type="entry name" value="DnaJ"/>
    <property type="match status" value="1"/>
</dbReference>
<evidence type="ECO:0000256" key="2">
    <source>
        <dbReference type="ARBA" id="ARBA00022771"/>
    </source>
</evidence>
<dbReference type="SUPFAM" id="SSF57850">
    <property type="entry name" value="RING/U-box"/>
    <property type="match status" value="1"/>
</dbReference>
<evidence type="ECO:0000259" key="6">
    <source>
        <dbReference type="PROSITE" id="PS50076"/>
    </source>
</evidence>
<evidence type="ECO:0000256" key="3">
    <source>
        <dbReference type="ARBA" id="ARBA00022833"/>
    </source>
</evidence>
<dbReference type="EMBL" id="CAICTM010001880">
    <property type="protein sequence ID" value="CAB9526757.1"/>
    <property type="molecule type" value="Genomic_DNA"/>
</dbReference>
<dbReference type="CDD" id="cd06257">
    <property type="entry name" value="DnaJ"/>
    <property type="match status" value="1"/>
</dbReference>
<evidence type="ECO:0000256" key="1">
    <source>
        <dbReference type="ARBA" id="ARBA00022723"/>
    </source>
</evidence>
<dbReference type="InterPro" id="IPR036869">
    <property type="entry name" value="J_dom_sf"/>
</dbReference>
<gene>
    <name evidence="8" type="ORF">SEMRO_1882_G303370.1</name>
</gene>
<protein>
    <submittedName>
        <fullName evidence="8">DnaJ homolog subfamily C member 7</fullName>
    </submittedName>
</protein>
<dbReference type="SMART" id="SM00028">
    <property type="entry name" value="TPR"/>
    <property type="match status" value="5"/>
</dbReference>
<evidence type="ECO:0000256" key="5">
    <source>
        <dbReference type="SAM" id="MobiDB-lite"/>
    </source>
</evidence>
<dbReference type="GO" id="GO:0008270">
    <property type="term" value="F:zinc ion binding"/>
    <property type="evidence" value="ECO:0007669"/>
    <property type="project" value="UniProtKB-KW"/>
</dbReference>
<dbReference type="Gene3D" id="1.25.40.10">
    <property type="entry name" value="Tetratricopeptide repeat domain"/>
    <property type="match status" value="3"/>
</dbReference>
<comment type="caution">
    <text evidence="8">The sequence shown here is derived from an EMBL/GenBank/DDBJ whole genome shotgun (WGS) entry which is preliminary data.</text>
</comment>
<dbReference type="PANTHER" id="PTHR44200">
    <property type="entry name" value="DNAJ HOMOLOG SUBFAMILY C MEMBER 7"/>
    <property type="match status" value="1"/>
</dbReference>
<dbReference type="InterPro" id="IPR017907">
    <property type="entry name" value="Znf_RING_CS"/>
</dbReference>
<dbReference type="SUPFAM" id="SSF46565">
    <property type="entry name" value="Chaperone J-domain"/>
    <property type="match status" value="1"/>
</dbReference>
<dbReference type="SUPFAM" id="SSF48452">
    <property type="entry name" value="TPR-like"/>
    <property type="match status" value="3"/>
</dbReference>
<keyword evidence="1" id="KW-0479">Metal-binding</keyword>
<dbReference type="PROSITE" id="PS00518">
    <property type="entry name" value="ZF_RING_1"/>
    <property type="match status" value="1"/>
</dbReference>
<proteinExistence type="predicted"/>
<dbReference type="InterPro" id="IPR013083">
    <property type="entry name" value="Znf_RING/FYVE/PHD"/>
</dbReference>
<feature type="domain" description="J" evidence="6">
    <location>
        <begin position="558"/>
        <end position="631"/>
    </location>
</feature>
<dbReference type="InterPro" id="IPR052758">
    <property type="entry name" value="SRC_co-chaperone"/>
</dbReference>
<dbReference type="Pfam" id="PF00515">
    <property type="entry name" value="TPR_1"/>
    <property type="match status" value="1"/>
</dbReference>
<name>A0A9N8ET89_9STRA</name>
<dbReference type="Gene3D" id="3.30.40.10">
    <property type="entry name" value="Zinc/RING finger domain, C3HC4 (zinc finger)"/>
    <property type="match status" value="1"/>
</dbReference>
<keyword evidence="2 4" id="KW-0863">Zinc-finger</keyword>
<evidence type="ECO:0000259" key="7">
    <source>
        <dbReference type="PROSITE" id="PS50089"/>
    </source>
</evidence>
<keyword evidence="3" id="KW-0862">Zinc</keyword>
<evidence type="ECO:0000256" key="4">
    <source>
        <dbReference type="PROSITE-ProRule" id="PRU00175"/>
    </source>
</evidence>
<feature type="region of interest" description="Disordered" evidence="5">
    <location>
        <begin position="159"/>
        <end position="179"/>
    </location>
</feature>
<dbReference type="PROSITE" id="PS50076">
    <property type="entry name" value="DNAJ_2"/>
    <property type="match status" value="1"/>
</dbReference>
<sequence length="650" mass="72611">MGLTLCNVASDERHYGDFICVICQQVVDLDALVTTPCSHCFCNQCLTEWVDRTSNNVVDDRLPYPYGSSSAAPRCPTCSHDILYSHNVQASKYAAMMIGKNTVTVQPLQTCQPLAYRVLKKIKVNCPLGSRVGCQWSGDYGDLKDHLLSKTAHDDCEIPVGSLPTTSPAKESASKQSSTSAIIEQERLFSLAISFKDEGNDQFSAGHIEEARELYSRALTMLSKTTDDKLKATCYSNRAAALLTLERYSECVQDCTKAIQLNPSYLKAYVRKAKALKQQGNLHQVAEVWAQAAEKCPDESAQKLIRTERPKAVYLNQLMKDGKQLLGQGSFAGAKAAYGRVLLETSAPDALVGAAKADLGLGLTESAMRFSHQIIRGLPDHIAEGYEIRGECLFLMGDFEGGQKLLSEALRQAPDLKSTQILRKRCNKVVALVKEARDLAFHRKFEQAVETYTDAIKEFLILPPKSTLFGMLYTERAESYLRLKQYDTALKEALVVLRVREDYKPAWLVRLQALHGLGRHADAKSDADNLVQRWGDDTEIRQAQTKADFKVRKQHRLDLYSFLGVSPVASELEIKQAYNRESSECHPNKYGDDSEASEDEKKAAAKRYRLLGDALEILCDDFKRQLYDAGYDQQAIQERTEKARRAAKSL</sequence>
<dbReference type="GO" id="GO:0005737">
    <property type="term" value="C:cytoplasm"/>
    <property type="evidence" value="ECO:0007669"/>
    <property type="project" value="UniProtKB-ARBA"/>
</dbReference>
<dbReference type="Pfam" id="PF13445">
    <property type="entry name" value="zf-RING_UBOX"/>
    <property type="match status" value="1"/>
</dbReference>
<dbReference type="SMART" id="SM00184">
    <property type="entry name" value="RING"/>
    <property type="match status" value="1"/>
</dbReference>
<dbReference type="SMART" id="SM00271">
    <property type="entry name" value="DnaJ"/>
    <property type="match status" value="1"/>
</dbReference>
<feature type="domain" description="RING-type" evidence="7">
    <location>
        <begin position="20"/>
        <end position="79"/>
    </location>
</feature>
<dbReference type="Proteomes" id="UP001153069">
    <property type="component" value="Unassembled WGS sequence"/>
</dbReference>
<dbReference type="InterPro" id="IPR019734">
    <property type="entry name" value="TPR_rpt"/>
</dbReference>